<dbReference type="GO" id="GO:0005829">
    <property type="term" value="C:cytosol"/>
    <property type="evidence" value="ECO:0007669"/>
    <property type="project" value="TreeGrafter"/>
</dbReference>
<keyword evidence="2" id="KW-0808">Transferase</keyword>
<dbReference type="EMBL" id="QFQP01000039">
    <property type="protein sequence ID" value="PZR06319.1"/>
    <property type="molecule type" value="Genomic_DNA"/>
</dbReference>
<sequence length="322" mass="33723">MSSALLKRFPNVKVLVVGDLLADHYVFGQTERVSREAPVLIVRHEREDVKLGGGANAAANAAALGAKVSALGVLGRDSIGRQMSALFKKTGITLHAVNSAVTETRTRVLAGGISTKRQQMIRIDRGVAGALPVRQRAALAAKLLAEGRRADVIMVSDYGAGVLCEETRAALRTLASAGIPVSVDSRFSLLAYAGLTVCKPNEPELNALTGLPTRTDAELLAAARAAQEKLNCEILLVTRGRNGMTLLERGQKPVHIPVHGSDEAVDVTGAGDTVSATFALALGAGGSPFEAARLANIAGSLVVQKEGTATVTRPEIQRELTR</sequence>
<accession>A0A2W5SSR8</accession>
<proteinExistence type="predicted"/>
<keyword evidence="2" id="KW-0418">Kinase</keyword>
<evidence type="ECO:0000313" key="3">
    <source>
        <dbReference type="Proteomes" id="UP000249061"/>
    </source>
</evidence>
<evidence type="ECO:0000259" key="1">
    <source>
        <dbReference type="Pfam" id="PF00294"/>
    </source>
</evidence>
<dbReference type="InterPro" id="IPR029056">
    <property type="entry name" value="Ribokinase-like"/>
</dbReference>
<dbReference type="GO" id="GO:0033785">
    <property type="term" value="F:heptose 7-phosphate kinase activity"/>
    <property type="evidence" value="ECO:0007669"/>
    <property type="project" value="TreeGrafter"/>
</dbReference>
<dbReference type="AlphaFoldDB" id="A0A2W5SSR8"/>
<protein>
    <submittedName>
        <fullName evidence="2">Sugar kinase</fullName>
    </submittedName>
</protein>
<dbReference type="PANTHER" id="PTHR46969">
    <property type="entry name" value="BIFUNCTIONAL PROTEIN HLDE"/>
    <property type="match status" value="1"/>
</dbReference>
<dbReference type="GO" id="GO:0033786">
    <property type="term" value="F:heptose-1-phosphate adenylyltransferase activity"/>
    <property type="evidence" value="ECO:0007669"/>
    <property type="project" value="TreeGrafter"/>
</dbReference>
<evidence type="ECO:0000313" key="2">
    <source>
        <dbReference type="EMBL" id="PZR06319.1"/>
    </source>
</evidence>
<comment type="caution">
    <text evidence="2">The sequence shown here is derived from an EMBL/GenBank/DDBJ whole genome shotgun (WGS) entry which is preliminary data.</text>
</comment>
<dbReference type="PANTHER" id="PTHR46969:SF1">
    <property type="entry name" value="BIFUNCTIONAL PROTEIN HLDE"/>
    <property type="match status" value="1"/>
</dbReference>
<feature type="domain" description="Carbohydrate kinase PfkB" evidence="1">
    <location>
        <begin position="13"/>
        <end position="310"/>
    </location>
</feature>
<reference evidence="2 3" key="1">
    <citation type="submission" date="2017-08" db="EMBL/GenBank/DDBJ databases">
        <title>Infants hospitalized years apart are colonized by the same room-sourced microbial strains.</title>
        <authorList>
            <person name="Brooks B."/>
            <person name="Olm M.R."/>
            <person name="Firek B.A."/>
            <person name="Baker R."/>
            <person name="Thomas B.C."/>
            <person name="Morowitz M.J."/>
            <person name="Banfield J.F."/>
        </authorList>
    </citation>
    <scope>NUCLEOTIDE SEQUENCE [LARGE SCALE GENOMIC DNA]</scope>
    <source>
        <strain evidence="2">S2_003_000_R2_14</strain>
    </source>
</reference>
<dbReference type="Pfam" id="PF00294">
    <property type="entry name" value="PfkB"/>
    <property type="match status" value="1"/>
</dbReference>
<dbReference type="Gene3D" id="3.40.1190.20">
    <property type="match status" value="1"/>
</dbReference>
<dbReference type="Proteomes" id="UP000249061">
    <property type="component" value="Unassembled WGS sequence"/>
</dbReference>
<name>A0A2W5SSR8_9BACT</name>
<gene>
    <name evidence="2" type="ORF">DI536_30765</name>
</gene>
<organism evidence="2 3">
    <name type="scientific">Archangium gephyra</name>
    <dbReference type="NCBI Taxonomy" id="48"/>
    <lineage>
        <taxon>Bacteria</taxon>
        <taxon>Pseudomonadati</taxon>
        <taxon>Myxococcota</taxon>
        <taxon>Myxococcia</taxon>
        <taxon>Myxococcales</taxon>
        <taxon>Cystobacterineae</taxon>
        <taxon>Archangiaceae</taxon>
        <taxon>Archangium</taxon>
    </lineage>
</organism>
<dbReference type="SUPFAM" id="SSF53613">
    <property type="entry name" value="Ribokinase-like"/>
    <property type="match status" value="1"/>
</dbReference>
<dbReference type="InterPro" id="IPR011611">
    <property type="entry name" value="PfkB_dom"/>
</dbReference>